<dbReference type="AlphaFoldDB" id="A0A090TRT8"/>
<gene>
    <name evidence="1" type="ORF">JCM19240_2503</name>
</gene>
<evidence type="ECO:0000313" key="1">
    <source>
        <dbReference type="EMBL" id="GAL33807.1"/>
    </source>
</evidence>
<evidence type="ECO:0000313" key="2">
    <source>
        <dbReference type="Proteomes" id="UP000029224"/>
    </source>
</evidence>
<comment type="caution">
    <text evidence="1">The sequence shown here is derived from an EMBL/GenBank/DDBJ whole genome shotgun (WGS) entry which is preliminary data.</text>
</comment>
<reference evidence="1 2" key="1">
    <citation type="submission" date="2014-09" db="EMBL/GenBank/DDBJ databases">
        <title>Vibrio maritimus JCM 19240. (C210) whole genome shotgun sequence.</title>
        <authorList>
            <person name="Sawabe T."/>
            <person name="Meirelles P."/>
            <person name="Nakanishi M."/>
            <person name="Sayaka M."/>
            <person name="Hattori M."/>
            <person name="Ohkuma M."/>
        </authorList>
    </citation>
    <scope>NUCLEOTIDE SEQUENCE [LARGE SCALE GENOMIC DNA]</scope>
    <source>
        <strain evidence="1 2">JCM 19240</strain>
    </source>
</reference>
<protein>
    <submittedName>
        <fullName evidence="1">Uncharacterized protein</fullName>
    </submittedName>
</protein>
<sequence length="453" mass="52080">MIINPVNMDNYEQITKVLDKGLDQWLKTNASSKTTIVKPLLTYDNGKFTTKELSIPIIYKKQGETDQTIGHVHIRPTFLKTVWLSPAKASDLTVIKYEDIKHKKPLSNEIYNGDKSYEALLALKGNGELSVGDIERIGKDIDWTNPSIESIKDANVQLTNICEKTQEILEDAGLHIYDQHLLLAQRLELSPLWKKRITSIPENNIGNATQTKQERLEQEELYVNLSIRKHIDVSENCLNYDILAKQEYPAVSKEAVDNFLEEIDDAEVKPIAYFISNIGDSFNNQDSTNTLKNKDRYTNLLQLHLSLPDNSEVAFHDHRQVRPESWVSAEVDETISSEELMSRFYDMQFYLYGCYLQPKYHNRDRQIEQNLYAVRMLYYTRNSQIGSVMFDYDDSSSNQLQSVTLEPIHENSINLAQVKKANFEASSSCYRGTLSKIEEQLLKQDQTAYATVP</sequence>
<proteinExistence type="predicted"/>
<organism evidence="1 2">
    <name type="scientific">Vibrio maritimus</name>
    <dbReference type="NCBI Taxonomy" id="990268"/>
    <lineage>
        <taxon>Bacteria</taxon>
        <taxon>Pseudomonadati</taxon>
        <taxon>Pseudomonadota</taxon>
        <taxon>Gammaproteobacteria</taxon>
        <taxon>Vibrionales</taxon>
        <taxon>Vibrionaceae</taxon>
        <taxon>Vibrio</taxon>
    </lineage>
</organism>
<name>A0A090TRT8_9VIBR</name>
<reference evidence="1 2" key="2">
    <citation type="submission" date="2014-09" db="EMBL/GenBank/DDBJ databases">
        <authorList>
            <consortium name="NBRP consortium"/>
            <person name="Sawabe T."/>
            <person name="Meirelles P."/>
            <person name="Nakanishi M."/>
            <person name="Sayaka M."/>
            <person name="Hattori M."/>
            <person name="Ohkuma M."/>
        </authorList>
    </citation>
    <scope>NUCLEOTIDE SEQUENCE [LARGE SCALE GENOMIC DNA]</scope>
    <source>
        <strain evidence="1 2">JCM 19240</strain>
    </source>
</reference>
<dbReference type="Proteomes" id="UP000029224">
    <property type="component" value="Unassembled WGS sequence"/>
</dbReference>
<accession>A0A090TRT8</accession>
<keyword evidence="2" id="KW-1185">Reference proteome</keyword>
<dbReference type="EMBL" id="BBMT01000003">
    <property type="protein sequence ID" value="GAL33807.1"/>
    <property type="molecule type" value="Genomic_DNA"/>
</dbReference>